<keyword evidence="1" id="KW-0689">Ribosomal protein</keyword>
<evidence type="ECO:0000256" key="2">
    <source>
        <dbReference type="ARBA" id="ARBA00023274"/>
    </source>
</evidence>
<dbReference type="SUPFAM" id="SSF54999">
    <property type="entry name" value="Ribosomal protein S10"/>
    <property type="match status" value="1"/>
</dbReference>
<comment type="caution">
    <text evidence="4">The sequence shown here is derived from an EMBL/GenBank/DDBJ whole genome shotgun (WGS) entry which is preliminary data.</text>
</comment>
<protein>
    <submittedName>
        <fullName evidence="4">RM48 protein</fullName>
    </submittedName>
</protein>
<feature type="non-terminal residue" evidence="4">
    <location>
        <position position="1"/>
    </location>
</feature>
<dbReference type="AlphaFoldDB" id="A0A7L2YTU1"/>
<reference evidence="4 5" key="1">
    <citation type="submission" date="2019-09" db="EMBL/GenBank/DDBJ databases">
        <title>Bird 10,000 Genomes (B10K) Project - Family phase.</title>
        <authorList>
            <person name="Zhang G."/>
        </authorList>
    </citation>
    <scope>NUCLEOTIDE SEQUENCE [LARGE SCALE GENOMIC DNA]</scope>
    <source>
        <strain evidence="4">B10K-DU-002-59</strain>
        <tissue evidence="4">Muscle</tissue>
    </source>
</reference>
<dbReference type="GO" id="GO:0005761">
    <property type="term" value="C:mitochondrial ribosome"/>
    <property type="evidence" value="ECO:0007669"/>
    <property type="project" value="InterPro"/>
</dbReference>
<evidence type="ECO:0000259" key="3">
    <source>
        <dbReference type="Pfam" id="PF00338"/>
    </source>
</evidence>
<dbReference type="InterPro" id="IPR036838">
    <property type="entry name" value="Ribosomal_uS10_dom_sf"/>
</dbReference>
<organism evidence="4 5">
    <name type="scientific">Jacana jacana</name>
    <name type="common">Wattled jacana</name>
    <name type="synonym">Parra jacana</name>
    <dbReference type="NCBI Taxonomy" id="54508"/>
    <lineage>
        <taxon>Eukaryota</taxon>
        <taxon>Metazoa</taxon>
        <taxon>Chordata</taxon>
        <taxon>Craniata</taxon>
        <taxon>Vertebrata</taxon>
        <taxon>Euteleostomi</taxon>
        <taxon>Archelosauria</taxon>
        <taxon>Archosauria</taxon>
        <taxon>Dinosauria</taxon>
        <taxon>Saurischia</taxon>
        <taxon>Theropoda</taxon>
        <taxon>Coelurosauria</taxon>
        <taxon>Aves</taxon>
        <taxon>Neognathae</taxon>
        <taxon>Neoaves</taxon>
        <taxon>Charadriiformes</taxon>
        <taxon>Jacanidae</taxon>
        <taxon>Jacana</taxon>
    </lineage>
</organism>
<dbReference type="EMBL" id="VZTM01025278">
    <property type="protein sequence ID" value="NXS98352.1"/>
    <property type="molecule type" value="Genomic_DNA"/>
</dbReference>
<dbReference type="Pfam" id="PF00338">
    <property type="entry name" value="Ribosomal_S10"/>
    <property type="match status" value="1"/>
</dbReference>
<dbReference type="Proteomes" id="UP000550086">
    <property type="component" value="Unassembled WGS sequence"/>
</dbReference>
<proteinExistence type="predicted"/>
<feature type="domain" description="Small ribosomal subunit protein uS10" evidence="3">
    <location>
        <begin position="61"/>
        <end position="92"/>
    </location>
</feature>
<keyword evidence="5" id="KW-1185">Reference proteome</keyword>
<evidence type="ECO:0000313" key="5">
    <source>
        <dbReference type="Proteomes" id="UP000550086"/>
    </source>
</evidence>
<gene>
    <name evidence="4" type="primary">Mrpl48</name>
    <name evidence="4" type="ORF">JACJAC_R06617</name>
</gene>
<evidence type="ECO:0000313" key="4">
    <source>
        <dbReference type="EMBL" id="NXS98352.1"/>
    </source>
</evidence>
<keyword evidence="2" id="KW-0687">Ribonucleoprotein</keyword>
<name>A0A7L2YTU1_JACJC</name>
<dbReference type="OrthoDB" id="5984298at2759"/>
<accession>A0A7L2YTU1</accession>
<dbReference type="InterPro" id="IPR027486">
    <property type="entry name" value="Ribosomal_uS10_dom"/>
</dbReference>
<feature type="non-terminal residue" evidence="4">
    <location>
        <position position="94"/>
    </location>
</feature>
<dbReference type="GO" id="GO:1990904">
    <property type="term" value="C:ribonucleoprotein complex"/>
    <property type="evidence" value="ECO:0007669"/>
    <property type="project" value="UniProtKB-KW"/>
</dbReference>
<dbReference type="PANTHER" id="PTHR13473">
    <property type="entry name" value="MITOCHONDRIAL RIBOSOMAL PROTEIN L48"/>
    <property type="match status" value="1"/>
</dbReference>
<evidence type="ECO:0000256" key="1">
    <source>
        <dbReference type="ARBA" id="ARBA00022980"/>
    </source>
</evidence>
<dbReference type="PANTHER" id="PTHR13473:SF0">
    <property type="entry name" value="LARGE RIBOSOMAL SUBUNIT PROTEIN ML48"/>
    <property type="match status" value="1"/>
</dbReference>
<sequence>DALLSACRHYKARPTHGIGRFKYLLPKEVDMLSAQAPKKKKDKVQMKEINAGTESEYGDINIQMTSYDMCLVEQFAQYVHRLCNRLSIKVNERY</sequence>
<dbReference type="InterPro" id="IPR027487">
    <property type="entry name" value="Ribosomal_mL48"/>
</dbReference>